<comment type="cofactor">
    <cofactor evidence="1">
        <name>Mg(2+)</name>
        <dbReference type="ChEBI" id="CHEBI:18420"/>
    </cofactor>
</comment>
<organism evidence="10">
    <name type="scientific">marine sediment metagenome</name>
    <dbReference type="NCBI Taxonomy" id="412755"/>
    <lineage>
        <taxon>unclassified sequences</taxon>
        <taxon>metagenomes</taxon>
        <taxon>ecological metagenomes</taxon>
    </lineage>
</organism>
<keyword evidence="7" id="KW-0067">ATP-binding</keyword>
<dbReference type="PANTHER" id="PTHR11088">
    <property type="entry name" value="TRNA DIMETHYLALLYLTRANSFERASE"/>
    <property type="match status" value="1"/>
</dbReference>
<evidence type="ECO:0000256" key="2">
    <source>
        <dbReference type="ARBA" id="ARBA00005842"/>
    </source>
</evidence>
<dbReference type="NCBIfam" id="TIGR00174">
    <property type="entry name" value="miaA"/>
    <property type="match status" value="1"/>
</dbReference>
<evidence type="ECO:0000256" key="3">
    <source>
        <dbReference type="ARBA" id="ARBA00012665"/>
    </source>
</evidence>
<dbReference type="GO" id="GO:0005524">
    <property type="term" value="F:ATP binding"/>
    <property type="evidence" value="ECO:0007669"/>
    <property type="project" value="UniProtKB-KW"/>
</dbReference>
<evidence type="ECO:0000256" key="9">
    <source>
        <dbReference type="ARBA" id="ARBA00049563"/>
    </source>
</evidence>
<dbReference type="GO" id="GO:0052381">
    <property type="term" value="F:tRNA dimethylallyltransferase activity"/>
    <property type="evidence" value="ECO:0007669"/>
    <property type="project" value="UniProtKB-EC"/>
</dbReference>
<sequence length="301" mass="34214">MAKTLIAIVGPTAIGKTAMAITLAQHFDTEIISSDSRQFYREMQIGTAVPSKEELSRAKHHFIQHKSISDAYTVGDFEKEALEVLEELFKDNDTVIMVGGSGLYVDAVTQGLDKFPKINPEVRKGLNAELKENGIESLQVRLEKLDPDYYGKVDNQNPHRLIRALEVCLGSGKPYSYFLSAEKKARSFDILTVGITADRPLIYERINTRVDKMLADGLLAEVEKVLPYRELNALNTVGYKELFKYLDGTSTLEFAISEIKKNTRRFAKRQMTWFRKKEKTLWVPYNISSKELILKVKDKIV</sequence>
<dbReference type="Gene3D" id="3.40.50.300">
    <property type="entry name" value="P-loop containing nucleotide triphosphate hydrolases"/>
    <property type="match status" value="1"/>
</dbReference>
<dbReference type="InterPro" id="IPR039657">
    <property type="entry name" value="Dimethylallyltransferase"/>
</dbReference>
<dbReference type="Pfam" id="PF01715">
    <property type="entry name" value="IPPT"/>
    <property type="match status" value="1"/>
</dbReference>
<dbReference type="GO" id="GO:0006400">
    <property type="term" value="P:tRNA modification"/>
    <property type="evidence" value="ECO:0007669"/>
    <property type="project" value="TreeGrafter"/>
</dbReference>
<keyword evidence="6" id="KW-0547">Nucleotide-binding</keyword>
<evidence type="ECO:0000256" key="1">
    <source>
        <dbReference type="ARBA" id="ARBA00001946"/>
    </source>
</evidence>
<proteinExistence type="inferred from homology"/>
<dbReference type="Gene3D" id="1.10.20.140">
    <property type="match status" value="1"/>
</dbReference>
<name>A0A0F9J3I3_9ZZZZ</name>
<keyword evidence="5" id="KW-0819">tRNA processing</keyword>
<evidence type="ECO:0000256" key="6">
    <source>
        <dbReference type="ARBA" id="ARBA00022741"/>
    </source>
</evidence>
<dbReference type="HAMAP" id="MF_00185">
    <property type="entry name" value="IPP_trans"/>
    <property type="match status" value="1"/>
</dbReference>
<gene>
    <name evidence="10" type="ORF">LCGC14_1504610</name>
</gene>
<comment type="similarity">
    <text evidence="2">Belongs to the IPP transferase family.</text>
</comment>
<dbReference type="SUPFAM" id="SSF52540">
    <property type="entry name" value="P-loop containing nucleoside triphosphate hydrolases"/>
    <property type="match status" value="2"/>
</dbReference>
<accession>A0A0F9J3I3</accession>
<evidence type="ECO:0000256" key="8">
    <source>
        <dbReference type="ARBA" id="ARBA00022842"/>
    </source>
</evidence>
<evidence type="ECO:0000256" key="7">
    <source>
        <dbReference type="ARBA" id="ARBA00022840"/>
    </source>
</evidence>
<reference evidence="10" key="1">
    <citation type="journal article" date="2015" name="Nature">
        <title>Complex archaea that bridge the gap between prokaryotes and eukaryotes.</title>
        <authorList>
            <person name="Spang A."/>
            <person name="Saw J.H."/>
            <person name="Jorgensen S.L."/>
            <person name="Zaremba-Niedzwiedzka K."/>
            <person name="Martijn J."/>
            <person name="Lind A.E."/>
            <person name="van Eijk R."/>
            <person name="Schleper C."/>
            <person name="Guy L."/>
            <person name="Ettema T.J."/>
        </authorList>
    </citation>
    <scope>NUCLEOTIDE SEQUENCE</scope>
</reference>
<evidence type="ECO:0000256" key="4">
    <source>
        <dbReference type="ARBA" id="ARBA00022679"/>
    </source>
</evidence>
<comment type="caution">
    <text evidence="10">The sequence shown here is derived from an EMBL/GenBank/DDBJ whole genome shotgun (WGS) entry which is preliminary data.</text>
</comment>
<keyword evidence="8" id="KW-0460">Magnesium</keyword>
<dbReference type="InterPro" id="IPR027417">
    <property type="entry name" value="P-loop_NTPase"/>
</dbReference>
<dbReference type="InterPro" id="IPR018022">
    <property type="entry name" value="IPT"/>
</dbReference>
<dbReference type="AlphaFoldDB" id="A0A0F9J3I3"/>
<dbReference type="EC" id="2.5.1.75" evidence="3"/>
<keyword evidence="4" id="KW-0808">Transferase</keyword>
<evidence type="ECO:0000256" key="5">
    <source>
        <dbReference type="ARBA" id="ARBA00022694"/>
    </source>
</evidence>
<evidence type="ECO:0000313" key="10">
    <source>
        <dbReference type="EMBL" id="KKM64118.1"/>
    </source>
</evidence>
<dbReference type="PANTHER" id="PTHR11088:SF60">
    <property type="entry name" value="TRNA DIMETHYLALLYLTRANSFERASE"/>
    <property type="match status" value="1"/>
</dbReference>
<comment type="catalytic activity">
    <reaction evidence="9">
        <text>adenosine(37) in tRNA + dimethylallyl diphosphate = N(6)-dimethylallyladenosine(37) in tRNA + diphosphate</text>
        <dbReference type="Rhea" id="RHEA:26482"/>
        <dbReference type="Rhea" id="RHEA-COMP:10162"/>
        <dbReference type="Rhea" id="RHEA-COMP:10375"/>
        <dbReference type="ChEBI" id="CHEBI:33019"/>
        <dbReference type="ChEBI" id="CHEBI:57623"/>
        <dbReference type="ChEBI" id="CHEBI:74411"/>
        <dbReference type="ChEBI" id="CHEBI:74415"/>
        <dbReference type="EC" id="2.5.1.75"/>
    </reaction>
</comment>
<dbReference type="EMBL" id="LAZR01010966">
    <property type="protein sequence ID" value="KKM64118.1"/>
    <property type="molecule type" value="Genomic_DNA"/>
</dbReference>
<protein>
    <recommendedName>
        <fullName evidence="3">tRNA dimethylallyltransferase</fullName>
        <ecNumber evidence="3">2.5.1.75</ecNumber>
    </recommendedName>
</protein>